<accession>A0ABN6Y837</accession>
<dbReference type="InterPro" id="IPR049457">
    <property type="entry name" value="Emfourin"/>
</dbReference>
<keyword evidence="3" id="KW-1185">Reference proteome</keyword>
<evidence type="ECO:0000313" key="3">
    <source>
        <dbReference type="Proteomes" id="UP001321477"/>
    </source>
</evidence>
<dbReference type="EMBL" id="AP027734">
    <property type="protein sequence ID" value="BDZ53504.1"/>
    <property type="molecule type" value="Genomic_DNA"/>
</dbReference>
<feature type="compositionally biased region" description="Low complexity" evidence="1">
    <location>
        <begin position="62"/>
        <end position="76"/>
    </location>
</feature>
<protein>
    <recommendedName>
        <fullName evidence="4">Activator of Hsp90 ATPase homolog 1-like protein</fullName>
    </recommendedName>
</protein>
<organism evidence="2 3">
    <name type="scientific">Agromyces marinus</name>
    <dbReference type="NCBI Taxonomy" id="1389020"/>
    <lineage>
        <taxon>Bacteria</taxon>
        <taxon>Bacillati</taxon>
        <taxon>Actinomycetota</taxon>
        <taxon>Actinomycetes</taxon>
        <taxon>Micrococcales</taxon>
        <taxon>Microbacteriaceae</taxon>
        <taxon>Agromyces</taxon>
    </lineage>
</organism>
<reference evidence="3" key="1">
    <citation type="journal article" date="2019" name="Int. J. Syst. Evol. Microbiol.">
        <title>The Global Catalogue of Microorganisms (GCM) 10K type strain sequencing project: providing services to taxonomists for standard genome sequencing and annotation.</title>
        <authorList>
            <consortium name="The Broad Institute Genomics Platform"/>
            <consortium name="The Broad Institute Genome Sequencing Center for Infectious Disease"/>
            <person name="Wu L."/>
            <person name="Ma J."/>
        </authorList>
    </citation>
    <scope>NUCLEOTIDE SEQUENCE [LARGE SCALE GENOMIC DNA]</scope>
    <source>
        <strain evidence="3">NBRC 109019</strain>
    </source>
</reference>
<evidence type="ECO:0000313" key="2">
    <source>
        <dbReference type="EMBL" id="BDZ53504.1"/>
    </source>
</evidence>
<sequence>MEVEVTRSGGFAGLRLTWTVQVEDQPDPEEWVLLVERLPWGRTPPVPAEPDRFEYRIRCTGETASAAAPPERAATQPEREATLAERQVTGPWRELVDRVTETAEPERRRTPTEA</sequence>
<dbReference type="Pfam" id="PF20242">
    <property type="entry name" value="Emfourin"/>
    <property type="match status" value="1"/>
</dbReference>
<evidence type="ECO:0000256" key="1">
    <source>
        <dbReference type="SAM" id="MobiDB-lite"/>
    </source>
</evidence>
<evidence type="ECO:0008006" key="4">
    <source>
        <dbReference type="Google" id="ProtNLM"/>
    </source>
</evidence>
<dbReference type="Proteomes" id="UP001321477">
    <property type="component" value="Chromosome"/>
</dbReference>
<feature type="compositionally biased region" description="Basic and acidic residues" evidence="1">
    <location>
        <begin position="94"/>
        <end position="114"/>
    </location>
</feature>
<feature type="region of interest" description="Disordered" evidence="1">
    <location>
        <begin position="62"/>
        <end position="114"/>
    </location>
</feature>
<gene>
    <name evidence="2" type="ORF">GCM10025870_05770</name>
</gene>
<dbReference type="RefSeq" id="WP_234661436.1">
    <property type="nucleotide sequence ID" value="NZ_AP027734.1"/>
</dbReference>
<name>A0ABN6Y837_9MICO</name>
<proteinExistence type="predicted"/>